<dbReference type="Proteomes" id="UP001249020">
    <property type="component" value="Unassembled WGS sequence"/>
</dbReference>
<keyword evidence="13 14" id="KW-0998">Cell outer membrane</keyword>
<keyword evidence="10 15" id="KW-0798">TonB box</keyword>
<dbReference type="EMBL" id="JAVRIE010000001">
    <property type="protein sequence ID" value="MDT0581153.1"/>
    <property type="molecule type" value="Genomic_DNA"/>
</dbReference>
<feature type="domain" description="TonB-dependent receptor-like beta-barrel" evidence="17">
    <location>
        <begin position="223"/>
        <end position="664"/>
    </location>
</feature>
<dbReference type="Pfam" id="PF00593">
    <property type="entry name" value="TonB_dep_Rec_b-barrel"/>
    <property type="match status" value="1"/>
</dbReference>
<dbReference type="InterPro" id="IPR037066">
    <property type="entry name" value="Plug_dom_sf"/>
</dbReference>
<dbReference type="GO" id="GO:0009279">
    <property type="term" value="C:cell outer membrane"/>
    <property type="evidence" value="ECO:0007669"/>
    <property type="project" value="UniProtKB-SubCell"/>
</dbReference>
<dbReference type="GO" id="GO:0015891">
    <property type="term" value="P:siderophore transport"/>
    <property type="evidence" value="ECO:0007669"/>
    <property type="project" value="InterPro"/>
</dbReference>
<evidence type="ECO:0000256" key="15">
    <source>
        <dbReference type="RuleBase" id="RU003357"/>
    </source>
</evidence>
<dbReference type="InterPro" id="IPR039426">
    <property type="entry name" value="TonB-dep_rcpt-like"/>
</dbReference>
<name>A0AAW8QYY0_9ALTE</name>
<dbReference type="GO" id="GO:0015344">
    <property type="term" value="F:siderophore uptake transmembrane transporter activity"/>
    <property type="evidence" value="ECO:0007669"/>
    <property type="project" value="TreeGrafter"/>
</dbReference>
<keyword evidence="7 16" id="KW-0732">Signal</keyword>
<proteinExistence type="inferred from homology"/>
<dbReference type="InterPro" id="IPR000531">
    <property type="entry name" value="Beta-barrel_TonB"/>
</dbReference>
<evidence type="ECO:0000259" key="18">
    <source>
        <dbReference type="Pfam" id="PF07715"/>
    </source>
</evidence>
<evidence type="ECO:0000256" key="11">
    <source>
        <dbReference type="ARBA" id="ARBA00023136"/>
    </source>
</evidence>
<evidence type="ECO:0000256" key="12">
    <source>
        <dbReference type="ARBA" id="ARBA00023170"/>
    </source>
</evidence>
<evidence type="ECO:0000256" key="3">
    <source>
        <dbReference type="ARBA" id="ARBA00022448"/>
    </source>
</evidence>
<comment type="similarity">
    <text evidence="2 14 15">Belongs to the TonB-dependent receptor family.</text>
</comment>
<dbReference type="Gene3D" id="2.40.170.20">
    <property type="entry name" value="TonB-dependent receptor, beta-barrel domain"/>
    <property type="match status" value="1"/>
</dbReference>
<dbReference type="InterPro" id="IPR010105">
    <property type="entry name" value="TonB_sidphr_rcpt"/>
</dbReference>
<evidence type="ECO:0000256" key="10">
    <source>
        <dbReference type="ARBA" id="ARBA00023077"/>
    </source>
</evidence>
<evidence type="ECO:0000256" key="2">
    <source>
        <dbReference type="ARBA" id="ARBA00009810"/>
    </source>
</evidence>
<organism evidence="19 20">
    <name type="scientific">Brumicola blandensis</name>
    <dbReference type="NCBI Taxonomy" id="3075611"/>
    <lineage>
        <taxon>Bacteria</taxon>
        <taxon>Pseudomonadati</taxon>
        <taxon>Pseudomonadota</taxon>
        <taxon>Gammaproteobacteria</taxon>
        <taxon>Alteromonadales</taxon>
        <taxon>Alteromonadaceae</taxon>
        <taxon>Brumicola</taxon>
    </lineage>
</organism>
<feature type="domain" description="TonB-dependent receptor plug" evidence="18">
    <location>
        <begin position="56"/>
        <end position="151"/>
    </location>
</feature>
<evidence type="ECO:0000313" key="19">
    <source>
        <dbReference type="EMBL" id="MDT0581153.1"/>
    </source>
</evidence>
<comment type="caution">
    <text evidence="19">The sequence shown here is derived from an EMBL/GenBank/DDBJ whole genome shotgun (WGS) entry which is preliminary data.</text>
</comment>
<dbReference type="CDD" id="cd01347">
    <property type="entry name" value="ligand_gated_channel"/>
    <property type="match status" value="1"/>
</dbReference>
<dbReference type="NCBIfam" id="TIGR01783">
    <property type="entry name" value="TonB-siderophor"/>
    <property type="match status" value="1"/>
</dbReference>
<keyword evidence="3 14" id="KW-0813">Transport</keyword>
<keyword evidence="5" id="KW-0410">Iron transport</keyword>
<dbReference type="GO" id="GO:0038023">
    <property type="term" value="F:signaling receptor activity"/>
    <property type="evidence" value="ECO:0007669"/>
    <property type="project" value="InterPro"/>
</dbReference>
<dbReference type="PROSITE" id="PS52016">
    <property type="entry name" value="TONB_DEPENDENT_REC_3"/>
    <property type="match status" value="1"/>
</dbReference>
<evidence type="ECO:0000256" key="4">
    <source>
        <dbReference type="ARBA" id="ARBA00022452"/>
    </source>
</evidence>
<dbReference type="Gene3D" id="2.170.130.10">
    <property type="entry name" value="TonB-dependent receptor, plug domain"/>
    <property type="match status" value="1"/>
</dbReference>
<dbReference type="RefSeq" id="WP_311359966.1">
    <property type="nucleotide sequence ID" value="NZ_JAVRIE010000001.1"/>
</dbReference>
<keyword evidence="8" id="KW-0408">Iron</keyword>
<dbReference type="InterPro" id="IPR036942">
    <property type="entry name" value="Beta-barrel_TonB_sf"/>
</dbReference>
<reference evidence="19 20" key="1">
    <citation type="submission" date="2023-09" db="EMBL/GenBank/DDBJ databases">
        <authorList>
            <person name="Rey-Velasco X."/>
        </authorList>
    </citation>
    <scope>NUCLEOTIDE SEQUENCE [LARGE SCALE GENOMIC DNA]</scope>
    <source>
        <strain evidence="19 20">W409</strain>
    </source>
</reference>
<keyword evidence="6 14" id="KW-0812">Transmembrane</keyword>
<feature type="signal peptide" evidence="16">
    <location>
        <begin position="1"/>
        <end position="23"/>
    </location>
</feature>
<evidence type="ECO:0000256" key="1">
    <source>
        <dbReference type="ARBA" id="ARBA00004571"/>
    </source>
</evidence>
<evidence type="ECO:0000259" key="17">
    <source>
        <dbReference type="Pfam" id="PF00593"/>
    </source>
</evidence>
<evidence type="ECO:0000256" key="8">
    <source>
        <dbReference type="ARBA" id="ARBA00023004"/>
    </source>
</evidence>
<keyword evidence="9" id="KW-0406">Ion transport</keyword>
<dbReference type="AlphaFoldDB" id="A0AAW8QYY0"/>
<dbReference type="Pfam" id="PF07715">
    <property type="entry name" value="Plug"/>
    <property type="match status" value="1"/>
</dbReference>
<evidence type="ECO:0000256" key="13">
    <source>
        <dbReference type="ARBA" id="ARBA00023237"/>
    </source>
</evidence>
<sequence length="695" mass="77237">MKFTKTCLAISAVLAASSFSSKANLDAAEAVERITVRGAFFGQNSADSLKTPTALINVPSSLSVVDKIQIERQSLSSMADILQYTPGASAGQGEDHRDQMTIRGQNTTADFFIDGLRDDVQYFRPLYNLERVEILRGSNALLFGRGGGGGIVNRVSKTADLTDSFASVNAGIDTFSAHSVSLDINRKIDDEQGLRVNAFYESMENHRDGKEGDRVAINPTYSVYVGEETKLTLSYEYVDDERVIDRGVPSNGNEPLVGQDETLFGDPDFNLTTFEGHIARTVLEHNINDDWSINGTLQFADYDKLYQNFYPAGYDAETNLVTIDNYIDPTQRENLILQINAVGQIMTGEIEHTILMGAEYGNQDTANKRDELRFNGSDKFTIPLNSIFVAPPIEEQRNTRDRASDVTFTSVFFQDEARVTDWLILVAGLRYDSFDIDVTDNVALRNDTQGLFGRKDTEVSPRLGAIFKPDENLSLYVSYSKSFLPRSGDQFLTLNLSSEALAPEEFLNKEIGVKWNPTDTLAVTAAIFEIERENGTVVDPSNPERSLLTGTETSGFEVQVVGYLTDQWQINAGYSQLDAEEMGRVSDGIVSNRTLSQVPENMLSLWNNYEFSEKLSLGLGFVYQSEQFASLSNTVELPSFTRVDLAAYYQVNEKTSVQFNIENLLDEAYFSAAHNDNNITVAEPVNARVSVSYKF</sequence>
<feature type="chain" id="PRO_5043779334" evidence="16">
    <location>
        <begin position="24"/>
        <end position="695"/>
    </location>
</feature>
<evidence type="ECO:0000256" key="7">
    <source>
        <dbReference type="ARBA" id="ARBA00022729"/>
    </source>
</evidence>
<keyword evidence="11 14" id="KW-0472">Membrane</keyword>
<gene>
    <name evidence="19" type="ORF">RM544_01255</name>
</gene>
<evidence type="ECO:0000256" key="14">
    <source>
        <dbReference type="PROSITE-ProRule" id="PRU01360"/>
    </source>
</evidence>
<dbReference type="InterPro" id="IPR012910">
    <property type="entry name" value="Plug_dom"/>
</dbReference>
<evidence type="ECO:0000313" key="20">
    <source>
        <dbReference type="Proteomes" id="UP001249020"/>
    </source>
</evidence>
<evidence type="ECO:0000256" key="16">
    <source>
        <dbReference type="SAM" id="SignalP"/>
    </source>
</evidence>
<evidence type="ECO:0000256" key="9">
    <source>
        <dbReference type="ARBA" id="ARBA00023065"/>
    </source>
</evidence>
<keyword evidence="4 14" id="KW-1134">Transmembrane beta strand</keyword>
<evidence type="ECO:0000256" key="5">
    <source>
        <dbReference type="ARBA" id="ARBA00022496"/>
    </source>
</evidence>
<comment type="subcellular location">
    <subcellularLocation>
        <location evidence="1 14">Cell outer membrane</location>
        <topology evidence="1 14">Multi-pass membrane protein</topology>
    </subcellularLocation>
</comment>
<dbReference type="PANTHER" id="PTHR32552:SF68">
    <property type="entry name" value="FERRICHROME OUTER MEMBRANE TRANSPORTER_PHAGE RECEPTOR"/>
    <property type="match status" value="1"/>
</dbReference>
<evidence type="ECO:0000256" key="6">
    <source>
        <dbReference type="ARBA" id="ARBA00022692"/>
    </source>
</evidence>
<protein>
    <submittedName>
        <fullName evidence="19">TonB-dependent siderophore receptor</fullName>
    </submittedName>
</protein>
<keyword evidence="12 19" id="KW-0675">Receptor</keyword>
<keyword evidence="20" id="KW-1185">Reference proteome</keyword>
<dbReference type="PANTHER" id="PTHR32552">
    <property type="entry name" value="FERRICHROME IRON RECEPTOR-RELATED"/>
    <property type="match status" value="1"/>
</dbReference>
<dbReference type="SUPFAM" id="SSF56935">
    <property type="entry name" value="Porins"/>
    <property type="match status" value="1"/>
</dbReference>
<accession>A0AAW8QYY0</accession>